<dbReference type="Proteomes" id="UP000008553">
    <property type="component" value="Unassembled WGS sequence"/>
</dbReference>
<feature type="transmembrane region" description="Helical" evidence="3">
    <location>
        <begin position="57"/>
        <end position="76"/>
    </location>
</feature>
<dbReference type="InParanoid" id="Q7RP05"/>
<dbReference type="FunCoup" id="Q7RP05">
    <property type="interactions" value="49"/>
</dbReference>
<evidence type="ECO:0000313" key="5">
    <source>
        <dbReference type="EMBL" id="EAA21013.1"/>
    </source>
</evidence>
<dbReference type="InterPro" id="IPR014352">
    <property type="entry name" value="FERM/acyl-CoA-bd_prot_sf"/>
</dbReference>
<comment type="caution">
    <text evidence="5">The sequence shown here is derived from an EMBL/GenBank/DDBJ whole genome shotgun (WGS) entry which is preliminary data.</text>
</comment>
<evidence type="ECO:0000313" key="6">
    <source>
        <dbReference type="Proteomes" id="UP000008553"/>
    </source>
</evidence>
<keyword evidence="3" id="KW-0472">Membrane</keyword>
<dbReference type="Gene3D" id="1.20.80.10">
    <property type="match status" value="1"/>
</dbReference>
<sequence length="160" mass="19192">MSKLNNLFYMYSIFDILYFFYVYTPVLVNIHLNTYYYFSIFLHQTIRYLIKYIVKLYLDIYTFIIISSLANMSDLFDKCVSFVNSLPKTESISMETKLDLYKYYKQSMFGPCNIDAPSFFKFEEKKKYEAWKSLEGLSKDDAKAKYVEIVTSLYPEWNKS</sequence>
<dbReference type="GO" id="GO:0006631">
    <property type="term" value="P:fatty acid metabolic process"/>
    <property type="evidence" value="ECO:0007669"/>
    <property type="project" value="TreeGrafter"/>
</dbReference>
<dbReference type="SUPFAM" id="SSF47027">
    <property type="entry name" value="Acyl-CoA binding protein"/>
    <property type="match status" value="1"/>
</dbReference>
<feature type="domain" description="ACB" evidence="4">
    <location>
        <begin position="72"/>
        <end position="159"/>
    </location>
</feature>
<evidence type="ECO:0000256" key="2">
    <source>
        <dbReference type="ARBA" id="ARBA00023121"/>
    </source>
</evidence>
<dbReference type="PANTHER" id="PTHR23310">
    <property type="entry name" value="ACYL-COA-BINDING PROTEIN, ACBP"/>
    <property type="match status" value="1"/>
</dbReference>
<proteinExistence type="inferred from homology"/>
<dbReference type="PaxDb" id="73239-Q7RP05"/>
<feature type="transmembrane region" description="Helical" evidence="3">
    <location>
        <begin position="7"/>
        <end position="28"/>
    </location>
</feature>
<dbReference type="KEGG" id="pyo:PY17X_1429600"/>
<keyword evidence="3" id="KW-0812">Transmembrane</keyword>
<evidence type="ECO:0000259" key="4">
    <source>
        <dbReference type="PROSITE" id="PS51228"/>
    </source>
</evidence>
<dbReference type="InterPro" id="IPR035984">
    <property type="entry name" value="Acyl-CoA-binding_sf"/>
</dbReference>
<dbReference type="EMBL" id="AABL01000447">
    <property type="protein sequence ID" value="EAA21013.1"/>
    <property type="molecule type" value="Genomic_DNA"/>
</dbReference>
<evidence type="ECO:0000256" key="3">
    <source>
        <dbReference type="SAM" id="Phobius"/>
    </source>
</evidence>
<dbReference type="PANTHER" id="PTHR23310:SF62">
    <property type="entry name" value="ACYL-COA BINDING PROTEIN 1, ISOFORM A"/>
    <property type="match status" value="1"/>
</dbReference>
<dbReference type="PRINTS" id="PR00689">
    <property type="entry name" value="ACOABINDINGP"/>
</dbReference>
<accession>Q7RP05</accession>
<comment type="similarity">
    <text evidence="1">Belongs to the ACBP family.</text>
</comment>
<dbReference type="PROSITE" id="PS51228">
    <property type="entry name" value="ACB_2"/>
    <property type="match status" value="1"/>
</dbReference>
<dbReference type="Pfam" id="PF00887">
    <property type="entry name" value="ACBP"/>
    <property type="match status" value="1"/>
</dbReference>
<dbReference type="GO" id="GO:0000062">
    <property type="term" value="F:fatty-acyl-CoA binding"/>
    <property type="evidence" value="ECO:0007669"/>
    <property type="project" value="InterPro"/>
</dbReference>
<dbReference type="InterPro" id="IPR000582">
    <property type="entry name" value="Acyl-CoA-binding_protein"/>
</dbReference>
<protein>
    <submittedName>
        <fullName evidence="5">Acyl CoA binding protein, putative</fullName>
    </submittedName>
</protein>
<keyword evidence="3" id="KW-1133">Transmembrane helix</keyword>
<reference evidence="5 6" key="1">
    <citation type="journal article" date="2002" name="Nature">
        <title>Genome sequence and comparative analysis of the model rodent malaria parasite Plasmodium yoelii yoelii.</title>
        <authorList>
            <person name="Carlton J.M."/>
            <person name="Angiuoli S.V."/>
            <person name="Suh B.B."/>
            <person name="Kooij T.W."/>
            <person name="Pertea M."/>
            <person name="Silva J.C."/>
            <person name="Ermolaeva M.D."/>
            <person name="Allen J.E."/>
            <person name="Selengut J.D."/>
            <person name="Koo H.L."/>
            <person name="Peterson J.D."/>
            <person name="Pop M."/>
            <person name="Kosack D.S."/>
            <person name="Shumway M.F."/>
            <person name="Bidwell S.L."/>
            <person name="Shallom S.J."/>
            <person name="van Aken S.E."/>
            <person name="Riedmuller S.B."/>
            <person name="Feldblyum T.V."/>
            <person name="Cho J.K."/>
            <person name="Quackenbush J."/>
            <person name="Sedegah M."/>
            <person name="Shoaibi A."/>
            <person name="Cummings L.M."/>
            <person name="Florens L."/>
            <person name="Yates J.R."/>
            <person name="Raine J.D."/>
            <person name="Sinden R.E."/>
            <person name="Harris M.A."/>
            <person name="Cunningham D.A."/>
            <person name="Preiser P.R."/>
            <person name="Bergman L.W."/>
            <person name="Vaidya A.B."/>
            <person name="van Lin L.H."/>
            <person name="Janse C.J."/>
            <person name="Waters A.P."/>
            <person name="Smith H.O."/>
            <person name="White O.R."/>
            <person name="Salzberg S.L."/>
            <person name="Venter J.C."/>
            <person name="Fraser C.M."/>
            <person name="Hoffman S.L."/>
            <person name="Gardner M.J."/>
            <person name="Carucci D.J."/>
        </authorList>
    </citation>
    <scope>NUCLEOTIDE SEQUENCE [LARGE SCALE GENOMIC DNA]</scope>
    <source>
        <strain evidence="5 6">17XNL</strain>
    </source>
</reference>
<keyword evidence="2" id="KW-0446">Lipid-binding</keyword>
<keyword evidence="6" id="KW-1185">Reference proteome</keyword>
<dbReference type="STRING" id="73239.Q7RP05"/>
<name>Q7RP05_PLAYO</name>
<organism evidence="5 6">
    <name type="scientific">Plasmodium yoelii yoelii</name>
    <dbReference type="NCBI Taxonomy" id="73239"/>
    <lineage>
        <taxon>Eukaryota</taxon>
        <taxon>Sar</taxon>
        <taxon>Alveolata</taxon>
        <taxon>Apicomplexa</taxon>
        <taxon>Aconoidasida</taxon>
        <taxon>Haemosporida</taxon>
        <taxon>Plasmodiidae</taxon>
        <taxon>Plasmodium</taxon>
        <taxon>Plasmodium (Vinckeia)</taxon>
    </lineage>
</organism>
<gene>
    <name evidence="5" type="ORF">PY01656</name>
</gene>
<dbReference type="AlphaFoldDB" id="Q7RP05"/>
<evidence type="ECO:0000256" key="1">
    <source>
        <dbReference type="ARBA" id="ARBA00005567"/>
    </source>
</evidence>